<evidence type="ECO:0000313" key="2">
    <source>
        <dbReference type="Ensembl" id="ENSNMLP00000038441.1"/>
    </source>
</evidence>
<reference evidence="2" key="2">
    <citation type="submission" date="2025-09" db="UniProtKB">
        <authorList>
            <consortium name="Ensembl"/>
        </authorList>
    </citation>
    <scope>IDENTIFICATION</scope>
</reference>
<name>A0A8C6UMF4_9GOBI</name>
<proteinExistence type="predicted"/>
<protein>
    <submittedName>
        <fullName evidence="2">Uncharacterized protein</fullName>
    </submittedName>
</protein>
<dbReference type="AlphaFoldDB" id="A0A8C6UMF4"/>
<evidence type="ECO:0000256" key="1">
    <source>
        <dbReference type="SAM" id="Phobius"/>
    </source>
</evidence>
<keyword evidence="3" id="KW-1185">Reference proteome</keyword>
<reference evidence="2" key="1">
    <citation type="submission" date="2025-08" db="UniProtKB">
        <authorList>
            <consortium name="Ensembl"/>
        </authorList>
    </citation>
    <scope>IDENTIFICATION</scope>
</reference>
<feature type="transmembrane region" description="Helical" evidence="1">
    <location>
        <begin position="7"/>
        <end position="28"/>
    </location>
</feature>
<feature type="transmembrane region" description="Helical" evidence="1">
    <location>
        <begin position="34"/>
        <end position="52"/>
    </location>
</feature>
<dbReference type="Proteomes" id="UP000694523">
    <property type="component" value="Unplaced"/>
</dbReference>
<organism evidence="2 3">
    <name type="scientific">Neogobius melanostomus</name>
    <name type="common">round goby</name>
    <dbReference type="NCBI Taxonomy" id="47308"/>
    <lineage>
        <taxon>Eukaryota</taxon>
        <taxon>Metazoa</taxon>
        <taxon>Chordata</taxon>
        <taxon>Craniata</taxon>
        <taxon>Vertebrata</taxon>
        <taxon>Euteleostomi</taxon>
        <taxon>Actinopterygii</taxon>
        <taxon>Neopterygii</taxon>
        <taxon>Teleostei</taxon>
        <taxon>Neoteleostei</taxon>
        <taxon>Acanthomorphata</taxon>
        <taxon>Gobiaria</taxon>
        <taxon>Gobiiformes</taxon>
        <taxon>Gobioidei</taxon>
        <taxon>Gobiidae</taxon>
        <taxon>Benthophilinae</taxon>
        <taxon>Neogobiini</taxon>
        <taxon>Neogobius</taxon>
    </lineage>
</organism>
<keyword evidence="1" id="KW-0812">Transmembrane</keyword>
<keyword evidence="1" id="KW-0472">Membrane</keyword>
<dbReference type="Ensembl" id="ENSNMLT00000042794.1">
    <property type="protein sequence ID" value="ENSNMLP00000038441.1"/>
    <property type="gene ID" value="ENSNMLG00000023727.1"/>
</dbReference>
<sequence length="94" mass="10726">MKEIFSFFHHGFLTAAGCFLFLVSSFFPLHLFSLTLYTLIMSLLLHCPIILLQQQANLSVRLGPPPPSCCVLIRRTWWLSGSLLLPQQQQQPLI</sequence>
<accession>A0A8C6UMF4</accession>
<keyword evidence="1" id="KW-1133">Transmembrane helix</keyword>
<evidence type="ECO:0000313" key="3">
    <source>
        <dbReference type="Proteomes" id="UP000694523"/>
    </source>
</evidence>
<dbReference type="PROSITE" id="PS51257">
    <property type="entry name" value="PROKAR_LIPOPROTEIN"/>
    <property type="match status" value="1"/>
</dbReference>